<dbReference type="InterPro" id="IPR057251">
    <property type="entry name" value="FP_C"/>
</dbReference>
<feature type="domain" description="FP protein C-terminal" evidence="3">
    <location>
        <begin position="242"/>
        <end position="291"/>
    </location>
</feature>
<name>A0A0L7LMJ7_OPEBR</name>
<protein>
    <submittedName>
        <fullName evidence="4">Zinc finger DNA binding protein</fullName>
    </submittedName>
</protein>
<sequence>MSENKINKSPSESNLNKLSSDMTTPPNYLFQRGKRAREPEWCDDLRTFREEMKIMIRELMTEQETELKKLFTPSLAEIQKSNRAIEASVAQVITQNEELTKKIELLKQQRIKDRECITLLEERLEELQRGSRKTNIEIKNVPKINSEDKEDLINMVLCLGKSVDCNINKFDVRDIYRVREKKDGQKNTPIVVEFSSTIVKTDVLKKSKAYNIRNKSKLRAKNLGFSKNEETPIFVSEQLTVKGSRLFFLARDLAKSKGYKFCWTSYGRVYVRMSENTQIILVKSETQVQSLFQAV</sequence>
<reference evidence="4 5" key="1">
    <citation type="journal article" date="2015" name="Genome Biol. Evol.">
        <title>The genome of winter moth (Operophtera brumata) provides a genomic perspective on sexual dimorphism and phenology.</title>
        <authorList>
            <person name="Derks M.F."/>
            <person name="Smit S."/>
            <person name="Salis L."/>
            <person name="Schijlen E."/>
            <person name="Bossers A."/>
            <person name="Mateman C."/>
            <person name="Pijl A.S."/>
            <person name="de Ridder D."/>
            <person name="Groenen M.A."/>
            <person name="Visser M.E."/>
            <person name="Megens H.J."/>
        </authorList>
    </citation>
    <scope>NUCLEOTIDE SEQUENCE [LARGE SCALE GENOMIC DNA]</scope>
    <source>
        <strain evidence="4">WM2013NL</strain>
        <tissue evidence="4">Head and thorax</tissue>
    </source>
</reference>
<gene>
    <name evidence="4" type="ORF">OBRU01_05482</name>
</gene>
<dbReference type="EMBL" id="JTDY01000582">
    <property type="protein sequence ID" value="KOB76584.1"/>
    <property type="molecule type" value="Genomic_DNA"/>
</dbReference>
<organism evidence="4 5">
    <name type="scientific">Operophtera brumata</name>
    <name type="common">Winter moth</name>
    <name type="synonym">Phalaena brumata</name>
    <dbReference type="NCBI Taxonomy" id="104452"/>
    <lineage>
        <taxon>Eukaryota</taxon>
        <taxon>Metazoa</taxon>
        <taxon>Ecdysozoa</taxon>
        <taxon>Arthropoda</taxon>
        <taxon>Hexapoda</taxon>
        <taxon>Insecta</taxon>
        <taxon>Pterygota</taxon>
        <taxon>Neoptera</taxon>
        <taxon>Endopterygota</taxon>
        <taxon>Lepidoptera</taxon>
        <taxon>Glossata</taxon>
        <taxon>Ditrysia</taxon>
        <taxon>Geometroidea</taxon>
        <taxon>Geometridae</taxon>
        <taxon>Larentiinae</taxon>
        <taxon>Operophtera</taxon>
    </lineage>
</organism>
<evidence type="ECO:0000313" key="4">
    <source>
        <dbReference type="EMBL" id="KOB76584.1"/>
    </source>
</evidence>
<keyword evidence="5" id="KW-1185">Reference proteome</keyword>
<feature type="compositionally biased region" description="Polar residues" evidence="2">
    <location>
        <begin position="1"/>
        <end position="26"/>
    </location>
</feature>
<keyword evidence="1" id="KW-0175">Coiled coil</keyword>
<dbReference type="Pfam" id="PF25298">
    <property type="entry name" value="Baculo_FP_2nd"/>
    <property type="match status" value="1"/>
</dbReference>
<evidence type="ECO:0000256" key="1">
    <source>
        <dbReference type="SAM" id="Coils"/>
    </source>
</evidence>
<dbReference type="Proteomes" id="UP000037510">
    <property type="component" value="Unassembled WGS sequence"/>
</dbReference>
<feature type="region of interest" description="Disordered" evidence="2">
    <location>
        <begin position="1"/>
        <end position="32"/>
    </location>
</feature>
<evidence type="ECO:0000256" key="2">
    <source>
        <dbReference type="SAM" id="MobiDB-lite"/>
    </source>
</evidence>
<dbReference type="AlphaFoldDB" id="A0A0L7LMJ7"/>
<evidence type="ECO:0000259" key="3">
    <source>
        <dbReference type="Pfam" id="PF25298"/>
    </source>
</evidence>
<feature type="coiled-coil region" evidence="1">
    <location>
        <begin position="89"/>
        <end position="137"/>
    </location>
</feature>
<comment type="caution">
    <text evidence="4">The sequence shown here is derived from an EMBL/GenBank/DDBJ whole genome shotgun (WGS) entry which is preliminary data.</text>
</comment>
<evidence type="ECO:0000313" key="5">
    <source>
        <dbReference type="Proteomes" id="UP000037510"/>
    </source>
</evidence>
<proteinExistence type="predicted"/>
<accession>A0A0L7LMJ7</accession>